<comment type="caution">
    <text evidence="6">The sequence shown here is derived from an EMBL/GenBank/DDBJ whole genome shotgun (WGS) entry which is preliminary data.</text>
</comment>
<gene>
    <name evidence="6" type="ORF">TCE0_041r14061</name>
</gene>
<sequence>MQQHHDHQSAWLLTGLAVRSGQRMGLHKNTITQNIRPFESELRLRLWWQIILLDCKAAKLSGFEMDIKTDNHFSSQLPLNINDANLYPEMTELPAEITSHSTEMALCLVSYECASFIVKFPSLVDIDSCEEGERQKRSTHVTDAFVDRLQNKFLRFCDEANSFQLLTALLVKVFISQIRIRALQALRRHQKHSTDTTEISHRMSTQHGEMLLIWHTEVVETMNKIYDTSALQQFIWFVHSLFPYESLVYILKVLQNGSKGSEVDHAWCAVDTILNTFAGTDWLPCGNPNDSMYAAIGTLAIKAWRARTASCLPDEVLSFRWVNIISGKLGMSQQRHDMAQAEHVAGLDIPGHENEANHLIPDGEAVDGQSVEINWDYWTEFIGPL</sequence>
<dbReference type="EMBL" id="DF933837">
    <property type="protein sequence ID" value="GAM41153.1"/>
    <property type="molecule type" value="Genomic_DNA"/>
</dbReference>
<organism evidence="6 7">
    <name type="scientific">Talaromyces pinophilus</name>
    <name type="common">Penicillium pinophilum</name>
    <dbReference type="NCBI Taxonomy" id="128442"/>
    <lineage>
        <taxon>Eukaryota</taxon>
        <taxon>Fungi</taxon>
        <taxon>Dikarya</taxon>
        <taxon>Ascomycota</taxon>
        <taxon>Pezizomycotina</taxon>
        <taxon>Eurotiomycetes</taxon>
        <taxon>Eurotiomycetidae</taxon>
        <taxon>Eurotiales</taxon>
        <taxon>Trichocomaceae</taxon>
        <taxon>Talaromyces</taxon>
        <taxon>Talaromyces sect. Talaromyces</taxon>
    </lineage>
</organism>
<reference evidence="7" key="1">
    <citation type="journal article" date="2015" name="Genome Announc.">
        <title>Draft genome sequence of Talaromyces cellulolyticus strain Y-94, a source of lignocellulosic biomass-degrading enzymes.</title>
        <authorList>
            <person name="Fujii T."/>
            <person name="Koike H."/>
            <person name="Sawayama S."/>
            <person name="Yano S."/>
            <person name="Inoue H."/>
        </authorList>
    </citation>
    <scope>NUCLEOTIDE SEQUENCE [LARGE SCALE GENOMIC DNA]</scope>
    <source>
        <strain evidence="7">Y-94</strain>
    </source>
</reference>
<dbReference type="GO" id="GO:0008270">
    <property type="term" value="F:zinc ion binding"/>
    <property type="evidence" value="ECO:0007669"/>
    <property type="project" value="InterPro"/>
</dbReference>
<dbReference type="InterPro" id="IPR050613">
    <property type="entry name" value="Sec_Metabolite_Reg"/>
</dbReference>
<dbReference type="InterPro" id="IPR007219">
    <property type="entry name" value="XnlR_reg_dom"/>
</dbReference>
<keyword evidence="2" id="KW-0805">Transcription regulation</keyword>
<evidence type="ECO:0000256" key="4">
    <source>
        <dbReference type="ARBA" id="ARBA00023242"/>
    </source>
</evidence>
<dbReference type="SMART" id="SM00906">
    <property type="entry name" value="Fungal_trans"/>
    <property type="match status" value="1"/>
</dbReference>
<dbReference type="GO" id="GO:0003677">
    <property type="term" value="F:DNA binding"/>
    <property type="evidence" value="ECO:0007669"/>
    <property type="project" value="InterPro"/>
</dbReference>
<keyword evidence="4" id="KW-0539">Nucleus</keyword>
<evidence type="ECO:0000256" key="1">
    <source>
        <dbReference type="ARBA" id="ARBA00004123"/>
    </source>
</evidence>
<dbReference type="PANTHER" id="PTHR31001:SF85">
    <property type="entry name" value="ZN(II)2CYS6 TRANSCRIPTION FACTOR (EUROFUNG)"/>
    <property type="match status" value="1"/>
</dbReference>
<evidence type="ECO:0000259" key="5">
    <source>
        <dbReference type="SMART" id="SM00906"/>
    </source>
</evidence>
<dbReference type="CDD" id="cd12148">
    <property type="entry name" value="fungal_TF_MHR"/>
    <property type="match status" value="1"/>
</dbReference>
<protein>
    <recommendedName>
        <fullName evidence="5">Xylanolytic transcriptional activator regulatory domain-containing protein</fullName>
    </recommendedName>
</protein>
<evidence type="ECO:0000256" key="3">
    <source>
        <dbReference type="ARBA" id="ARBA00023163"/>
    </source>
</evidence>
<name>A0A6V8HNF6_TALPI</name>
<keyword evidence="3" id="KW-0804">Transcription</keyword>
<evidence type="ECO:0000313" key="7">
    <source>
        <dbReference type="Proteomes" id="UP000053095"/>
    </source>
</evidence>
<keyword evidence="7" id="KW-1185">Reference proteome</keyword>
<comment type="subcellular location">
    <subcellularLocation>
        <location evidence="1">Nucleus</location>
    </subcellularLocation>
</comment>
<dbReference type="Pfam" id="PF04082">
    <property type="entry name" value="Fungal_trans"/>
    <property type="match status" value="1"/>
</dbReference>
<dbReference type="Proteomes" id="UP000053095">
    <property type="component" value="Unassembled WGS sequence"/>
</dbReference>
<proteinExistence type="predicted"/>
<evidence type="ECO:0000313" key="6">
    <source>
        <dbReference type="EMBL" id="GAM41153.1"/>
    </source>
</evidence>
<dbReference type="AlphaFoldDB" id="A0A6V8HNF6"/>
<feature type="domain" description="Xylanolytic transcriptional activator regulatory" evidence="5">
    <location>
        <begin position="10"/>
        <end position="84"/>
    </location>
</feature>
<dbReference type="GO" id="GO:0005634">
    <property type="term" value="C:nucleus"/>
    <property type="evidence" value="ECO:0007669"/>
    <property type="project" value="UniProtKB-SubCell"/>
</dbReference>
<evidence type="ECO:0000256" key="2">
    <source>
        <dbReference type="ARBA" id="ARBA00023015"/>
    </source>
</evidence>
<accession>A0A6V8HNF6</accession>
<dbReference type="PANTHER" id="PTHR31001">
    <property type="entry name" value="UNCHARACTERIZED TRANSCRIPTIONAL REGULATORY PROTEIN"/>
    <property type="match status" value="1"/>
</dbReference>
<dbReference type="GO" id="GO:0006351">
    <property type="term" value="P:DNA-templated transcription"/>
    <property type="evidence" value="ECO:0007669"/>
    <property type="project" value="InterPro"/>
</dbReference>